<feature type="compositionally biased region" description="Basic and acidic residues" evidence="6">
    <location>
        <begin position="358"/>
        <end position="368"/>
    </location>
</feature>
<dbReference type="GO" id="GO:0008270">
    <property type="term" value="F:zinc ion binding"/>
    <property type="evidence" value="ECO:0007669"/>
    <property type="project" value="UniProtKB-KW"/>
</dbReference>
<name>A0A836G9Z4_9HYME</name>
<evidence type="ECO:0000256" key="6">
    <source>
        <dbReference type="SAM" id="MobiDB-lite"/>
    </source>
</evidence>
<keyword evidence="4" id="KW-0862">Zinc</keyword>
<dbReference type="GO" id="GO:0043565">
    <property type="term" value="F:sequence-specific DNA binding"/>
    <property type="evidence" value="ECO:0007669"/>
    <property type="project" value="TreeGrafter"/>
</dbReference>
<dbReference type="SUPFAM" id="SSF57667">
    <property type="entry name" value="beta-beta-alpha zinc fingers"/>
    <property type="match status" value="1"/>
</dbReference>
<feature type="domain" description="C2H2-type" evidence="7">
    <location>
        <begin position="613"/>
        <end position="641"/>
    </location>
</feature>
<evidence type="ECO:0000313" key="8">
    <source>
        <dbReference type="EMBL" id="KAG5347667.1"/>
    </source>
</evidence>
<organism evidence="8 9">
    <name type="scientific">Acromyrmex charruanus</name>
    <dbReference type="NCBI Taxonomy" id="2715315"/>
    <lineage>
        <taxon>Eukaryota</taxon>
        <taxon>Metazoa</taxon>
        <taxon>Ecdysozoa</taxon>
        <taxon>Arthropoda</taxon>
        <taxon>Hexapoda</taxon>
        <taxon>Insecta</taxon>
        <taxon>Pterygota</taxon>
        <taxon>Neoptera</taxon>
        <taxon>Endopterygota</taxon>
        <taxon>Hymenoptera</taxon>
        <taxon>Apocrita</taxon>
        <taxon>Aculeata</taxon>
        <taxon>Formicoidea</taxon>
        <taxon>Formicidae</taxon>
        <taxon>Myrmicinae</taxon>
        <taxon>Acromyrmex</taxon>
    </lineage>
</organism>
<dbReference type="Gene3D" id="3.30.160.60">
    <property type="entry name" value="Classic Zinc Finger"/>
    <property type="match status" value="2"/>
</dbReference>
<dbReference type="SMART" id="SM00355">
    <property type="entry name" value="ZnF_C2H2"/>
    <property type="match status" value="4"/>
</dbReference>
<dbReference type="InterPro" id="IPR036236">
    <property type="entry name" value="Znf_C2H2_sf"/>
</dbReference>
<evidence type="ECO:0000256" key="5">
    <source>
        <dbReference type="PROSITE-ProRule" id="PRU00042"/>
    </source>
</evidence>
<evidence type="ECO:0000256" key="1">
    <source>
        <dbReference type="ARBA" id="ARBA00022723"/>
    </source>
</evidence>
<keyword evidence="9" id="KW-1185">Reference proteome</keyword>
<comment type="caution">
    <text evidence="8">The sequence shown here is derived from an EMBL/GenBank/DDBJ whole genome shotgun (WGS) entry which is preliminary data.</text>
</comment>
<feature type="compositionally biased region" description="Acidic residues" evidence="6">
    <location>
        <begin position="666"/>
        <end position="679"/>
    </location>
</feature>
<feature type="region of interest" description="Disordered" evidence="6">
    <location>
        <begin position="334"/>
        <end position="371"/>
    </location>
</feature>
<feature type="compositionally biased region" description="Polar residues" evidence="6">
    <location>
        <begin position="762"/>
        <end position="771"/>
    </location>
</feature>
<dbReference type="PROSITE" id="PS00028">
    <property type="entry name" value="ZINC_FINGER_C2H2_1"/>
    <property type="match status" value="3"/>
</dbReference>
<protein>
    <submittedName>
        <fullName evidence="8">ZN384 protein</fullName>
    </submittedName>
</protein>
<dbReference type="GO" id="GO:0005634">
    <property type="term" value="C:nucleus"/>
    <property type="evidence" value="ECO:0007669"/>
    <property type="project" value="TreeGrafter"/>
</dbReference>
<keyword evidence="1" id="KW-0479">Metal-binding</keyword>
<evidence type="ECO:0000256" key="3">
    <source>
        <dbReference type="ARBA" id="ARBA00022771"/>
    </source>
</evidence>
<dbReference type="PANTHER" id="PTHR24408">
    <property type="entry name" value="ZINC FINGER PROTEIN"/>
    <property type="match status" value="1"/>
</dbReference>
<feature type="compositionally biased region" description="Basic residues" evidence="6">
    <location>
        <begin position="772"/>
        <end position="797"/>
    </location>
</feature>
<dbReference type="PROSITE" id="PS50157">
    <property type="entry name" value="ZINC_FINGER_C2H2_2"/>
    <property type="match status" value="2"/>
</dbReference>
<evidence type="ECO:0000256" key="2">
    <source>
        <dbReference type="ARBA" id="ARBA00022737"/>
    </source>
</evidence>
<keyword evidence="2" id="KW-0677">Repeat</keyword>
<gene>
    <name evidence="8" type="primary">Znf384</name>
    <name evidence="8" type="ORF">G6Z76_0001526</name>
</gene>
<feature type="region of interest" description="Disordered" evidence="6">
    <location>
        <begin position="760"/>
        <end position="797"/>
    </location>
</feature>
<reference evidence="8" key="1">
    <citation type="submission" date="2020-03" db="EMBL/GenBank/DDBJ databases">
        <title>Relaxed selection underlies rapid genomic changes in the transitions from sociality to social parasitism in ants.</title>
        <authorList>
            <person name="Bi X."/>
        </authorList>
    </citation>
    <scope>NUCLEOTIDE SEQUENCE</scope>
    <source>
        <strain evidence="8">BGI-DK2014a</strain>
        <tissue evidence="8">Whole body</tissue>
    </source>
</reference>
<keyword evidence="3 5" id="KW-0863">Zinc-finger</keyword>
<evidence type="ECO:0000313" key="9">
    <source>
        <dbReference type="Proteomes" id="UP000669903"/>
    </source>
</evidence>
<dbReference type="InterPro" id="IPR013087">
    <property type="entry name" value="Znf_C2H2_type"/>
</dbReference>
<dbReference type="GO" id="GO:0000981">
    <property type="term" value="F:DNA-binding transcription factor activity, RNA polymerase II-specific"/>
    <property type="evidence" value="ECO:0007669"/>
    <property type="project" value="TreeGrafter"/>
</dbReference>
<accession>A0A836G9Z4</accession>
<evidence type="ECO:0000259" key="7">
    <source>
        <dbReference type="PROSITE" id="PS50157"/>
    </source>
</evidence>
<evidence type="ECO:0000256" key="4">
    <source>
        <dbReference type="ARBA" id="ARBA00022833"/>
    </source>
</evidence>
<dbReference type="Proteomes" id="UP000669903">
    <property type="component" value="Unassembled WGS sequence"/>
</dbReference>
<dbReference type="AlphaFoldDB" id="A0A836G9Z4"/>
<proteinExistence type="predicted"/>
<dbReference type="PANTHER" id="PTHR24408:SF58">
    <property type="entry name" value="TRANSCRIPTION FACTOR (TFIIIA), PUTATIVE (AFU_ORTHOLOGUE AFUA_1G05150)-RELATED"/>
    <property type="match status" value="1"/>
</dbReference>
<feature type="compositionally biased region" description="Basic and acidic residues" evidence="6">
    <location>
        <begin position="334"/>
        <end position="350"/>
    </location>
</feature>
<feature type="domain" description="C2H2-type" evidence="7">
    <location>
        <begin position="705"/>
        <end position="732"/>
    </location>
</feature>
<feature type="region of interest" description="Disordered" evidence="6">
    <location>
        <begin position="642"/>
        <end position="681"/>
    </location>
</feature>
<feature type="non-terminal residue" evidence="8">
    <location>
        <position position="797"/>
    </location>
</feature>
<dbReference type="EMBL" id="JAANIC010000550">
    <property type="protein sequence ID" value="KAG5347667.1"/>
    <property type="molecule type" value="Genomic_DNA"/>
</dbReference>
<feature type="compositionally biased region" description="Low complexity" evidence="6">
    <location>
        <begin position="644"/>
        <end position="656"/>
    </location>
</feature>
<feature type="non-terminal residue" evidence="8">
    <location>
        <position position="1"/>
    </location>
</feature>
<sequence length="797" mass="91596">MSVTSEPYGGEVVSQGIITKFNFMENELKHAPPLNHDNIKESLTVNEEIIVSANGHLPGKVDCQTQSTVYFEEDLETCDDTPARFDESIDIVPLSDDSSITEKWDCENVEAPISKEDEIEDDEDDEETIATFVTAAGQQLALYAVEDSDEIFAVAVYDESDKPPTNFQFLMKSDVERLIGEGAVRTVKKPSQMKKRVFTAKPPMLCRKEEANDKTSICDTLVNSKKNIAQEDGSRIVHNYETYQNCSDKINLESSDSVHTVVDEQSDITYLMMNDSFVNIAEQPDECEDNIEFEDELIEHSTVQYILLEADHESESELTFDDIQATLQNMKISREKSLETNDKKSDKLQDDYSSIQQDSRESSIKEESSFSEDADAFELYMSPQSTIDRTCVSVSEDDRQRLIDTLTDSPPSTTKITSQTPLKVKRSRKQQLISVDRDDGEIIIQPASMMNDESIGKKRTTRRRRLPIRVAMVNRKGIKRTRRIKRPKRRKVVEVIDLDVDEEEQQTTRNVVEITLDDNKDKCSSDKENEIIMVRDSDSSSSDHEENEKTEWASGRLTKLNGETRCEYCSRNFRYRRTLNMHLLVCQKVPTNALNLDKGKPKGKINKKINKQFTCKICQEKFDAVVVLARHVRLVHVPRKKNELSLSSEKSSSKSLRSIREKEPNSTEEEESDDEDDTTEKELSMLARVKRKRKQRNNYSESKKLDCAECGRWFPSTTLLNAHSLQHGIKRSEQLRKCHICKKYIKSRLLFLRHLRMHNDTQRTSGSSSNMVRRKLRGRPSTRKIASPRKRGRPRKF</sequence>